<dbReference type="GO" id="GO:0000976">
    <property type="term" value="F:transcription cis-regulatory region binding"/>
    <property type="evidence" value="ECO:0007669"/>
    <property type="project" value="TreeGrafter"/>
</dbReference>
<dbReference type="OrthoDB" id="9790454at2"/>
<dbReference type="InterPro" id="IPR036388">
    <property type="entry name" value="WH-like_DNA-bd_sf"/>
</dbReference>
<dbReference type="Gene3D" id="1.10.10.10">
    <property type="entry name" value="Winged helix-like DNA-binding domain superfamily/Winged helix DNA-binding domain"/>
    <property type="match status" value="1"/>
</dbReference>
<evidence type="ECO:0000256" key="6">
    <source>
        <dbReference type="ARBA" id="ARBA00023163"/>
    </source>
</evidence>
<feature type="domain" description="OmpR/PhoB-type" evidence="11">
    <location>
        <begin position="132"/>
        <end position="231"/>
    </location>
</feature>
<evidence type="ECO:0000313" key="12">
    <source>
        <dbReference type="EMBL" id="QGG46260.1"/>
    </source>
</evidence>
<dbReference type="SMART" id="SM00448">
    <property type="entry name" value="REC"/>
    <property type="match status" value="1"/>
</dbReference>
<dbReference type="CDD" id="cd00383">
    <property type="entry name" value="trans_reg_C"/>
    <property type="match status" value="1"/>
</dbReference>
<dbReference type="AlphaFoldDB" id="A0A5Q2N1M1"/>
<name>A0A5Q2N1M1_9FIRM</name>
<keyword evidence="6" id="KW-0804">Transcription</keyword>
<evidence type="ECO:0000259" key="11">
    <source>
        <dbReference type="PROSITE" id="PS51755"/>
    </source>
</evidence>
<dbReference type="GO" id="GO:0006355">
    <property type="term" value="P:regulation of DNA-templated transcription"/>
    <property type="evidence" value="ECO:0007669"/>
    <property type="project" value="InterPro"/>
</dbReference>
<dbReference type="GO" id="GO:0000156">
    <property type="term" value="F:phosphorelay response regulator activity"/>
    <property type="evidence" value="ECO:0007669"/>
    <property type="project" value="TreeGrafter"/>
</dbReference>
<dbReference type="InterPro" id="IPR001867">
    <property type="entry name" value="OmpR/PhoB-type_DNA-bd"/>
</dbReference>
<keyword evidence="13" id="KW-1185">Reference proteome</keyword>
<keyword evidence="4" id="KW-0805">Transcription regulation</keyword>
<keyword evidence="5 9" id="KW-0238">DNA-binding</keyword>
<evidence type="ECO:0000256" key="3">
    <source>
        <dbReference type="ARBA" id="ARBA00023012"/>
    </source>
</evidence>
<dbReference type="SUPFAM" id="SSF46894">
    <property type="entry name" value="C-terminal effector domain of the bipartite response regulators"/>
    <property type="match status" value="1"/>
</dbReference>
<keyword evidence="2 8" id="KW-0597">Phosphoprotein</keyword>
<dbReference type="SMART" id="SM00862">
    <property type="entry name" value="Trans_reg_C"/>
    <property type="match status" value="1"/>
</dbReference>
<feature type="modified residue" description="4-aspartylphosphate" evidence="8">
    <location>
        <position position="53"/>
    </location>
</feature>
<gene>
    <name evidence="12" type="ORF">FTV88_0081</name>
</gene>
<evidence type="ECO:0000259" key="10">
    <source>
        <dbReference type="PROSITE" id="PS50110"/>
    </source>
</evidence>
<dbReference type="Proteomes" id="UP000366051">
    <property type="component" value="Chromosome"/>
</dbReference>
<dbReference type="GO" id="GO:0005829">
    <property type="term" value="C:cytosol"/>
    <property type="evidence" value="ECO:0007669"/>
    <property type="project" value="TreeGrafter"/>
</dbReference>
<dbReference type="InterPro" id="IPR039420">
    <property type="entry name" value="WalR-like"/>
</dbReference>
<feature type="domain" description="Response regulatory" evidence="10">
    <location>
        <begin position="4"/>
        <end position="117"/>
    </location>
</feature>
<reference evidence="13" key="1">
    <citation type="submission" date="2019-11" db="EMBL/GenBank/DDBJ databases">
        <title>Genome sequence of Heliorestis convoluta strain HH, an alkaliphilic and minimalistic phototrophic bacterium from a soda lake in Egypt.</title>
        <authorList>
            <person name="Dewey E.D."/>
            <person name="Stokes L.M."/>
            <person name="Burchell B.M."/>
            <person name="Shaffer K.N."/>
            <person name="Huntington A.M."/>
            <person name="Baker J.M."/>
            <person name="Nadendla S."/>
            <person name="Giglio M.G."/>
            <person name="Touchman J.W."/>
            <person name="Blankenship R.E."/>
            <person name="Madigan M.T."/>
            <person name="Sattley W.M."/>
        </authorList>
    </citation>
    <scope>NUCLEOTIDE SEQUENCE [LARGE SCALE GENOMIC DNA]</scope>
    <source>
        <strain evidence="13">HH</strain>
    </source>
</reference>
<keyword evidence="3" id="KW-0902">Two-component regulatory system</keyword>
<evidence type="ECO:0000256" key="5">
    <source>
        <dbReference type="ARBA" id="ARBA00023125"/>
    </source>
</evidence>
<dbReference type="PROSITE" id="PS50110">
    <property type="entry name" value="RESPONSE_REGULATORY"/>
    <property type="match status" value="1"/>
</dbReference>
<dbReference type="InterPro" id="IPR016032">
    <property type="entry name" value="Sig_transdc_resp-reg_C-effctor"/>
</dbReference>
<dbReference type="PANTHER" id="PTHR48111">
    <property type="entry name" value="REGULATOR OF RPOS"/>
    <property type="match status" value="1"/>
</dbReference>
<dbReference type="Gene3D" id="3.40.50.2300">
    <property type="match status" value="1"/>
</dbReference>
<proteinExistence type="predicted"/>
<dbReference type="Pfam" id="PF00486">
    <property type="entry name" value="Trans_reg_C"/>
    <property type="match status" value="1"/>
</dbReference>
<sequence>MAKKILIVDDEQKIIDTIRTFLISEGYEVLEALEGQKALCLLEKENPHLILLDWMLPGKSGLDLCKEIRAQRETPIIMLTARVDESEKVLGLEMGADDYITKPFSLRELAARIRSVLRRYEIHSDKAEQKESNLLKRGNLSIDNERFEASLEGKLLHLTATEFKILQTLAYRPGVVYSRLQLMNIVMGETYVNYERSIDTHVSNLRKKIGDTPGNPQYILTVFGIGYKFNEQQS</sequence>
<evidence type="ECO:0000256" key="7">
    <source>
        <dbReference type="ARBA" id="ARBA00024867"/>
    </source>
</evidence>
<feature type="DNA-binding region" description="OmpR/PhoB-type" evidence="9">
    <location>
        <begin position="132"/>
        <end position="231"/>
    </location>
</feature>
<dbReference type="EMBL" id="CP045875">
    <property type="protein sequence ID" value="QGG46260.1"/>
    <property type="molecule type" value="Genomic_DNA"/>
</dbReference>
<dbReference type="FunFam" id="3.40.50.2300:FF:000001">
    <property type="entry name" value="DNA-binding response regulator PhoB"/>
    <property type="match status" value="1"/>
</dbReference>
<dbReference type="PROSITE" id="PS51755">
    <property type="entry name" value="OMPR_PHOB"/>
    <property type="match status" value="1"/>
</dbReference>
<dbReference type="InterPro" id="IPR011006">
    <property type="entry name" value="CheY-like_superfamily"/>
</dbReference>
<evidence type="ECO:0000313" key="13">
    <source>
        <dbReference type="Proteomes" id="UP000366051"/>
    </source>
</evidence>
<dbReference type="FunFam" id="1.10.10.10:FF:000018">
    <property type="entry name" value="DNA-binding response regulator ResD"/>
    <property type="match status" value="1"/>
</dbReference>
<evidence type="ECO:0000256" key="4">
    <source>
        <dbReference type="ARBA" id="ARBA00023015"/>
    </source>
</evidence>
<dbReference type="PANTHER" id="PTHR48111:SF4">
    <property type="entry name" value="DNA-BINDING DUAL TRANSCRIPTIONAL REGULATOR OMPR"/>
    <property type="match status" value="1"/>
</dbReference>
<evidence type="ECO:0000256" key="8">
    <source>
        <dbReference type="PROSITE-ProRule" id="PRU00169"/>
    </source>
</evidence>
<evidence type="ECO:0000256" key="2">
    <source>
        <dbReference type="ARBA" id="ARBA00022553"/>
    </source>
</evidence>
<dbReference type="Gene3D" id="6.10.250.690">
    <property type="match status" value="1"/>
</dbReference>
<dbReference type="RefSeq" id="WP_153723868.1">
    <property type="nucleotide sequence ID" value="NZ_CP045875.1"/>
</dbReference>
<dbReference type="KEGG" id="hcv:FTV88_0081"/>
<dbReference type="GO" id="GO:0032993">
    <property type="term" value="C:protein-DNA complex"/>
    <property type="evidence" value="ECO:0007669"/>
    <property type="project" value="TreeGrafter"/>
</dbReference>
<dbReference type="SUPFAM" id="SSF52172">
    <property type="entry name" value="CheY-like"/>
    <property type="match status" value="1"/>
</dbReference>
<dbReference type="CDD" id="cd17574">
    <property type="entry name" value="REC_OmpR"/>
    <property type="match status" value="1"/>
</dbReference>
<dbReference type="Pfam" id="PF00072">
    <property type="entry name" value="Response_reg"/>
    <property type="match status" value="1"/>
</dbReference>
<evidence type="ECO:0000256" key="1">
    <source>
        <dbReference type="ARBA" id="ARBA00018672"/>
    </source>
</evidence>
<organism evidence="12 13">
    <name type="scientific">Heliorestis convoluta</name>
    <dbReference type="NCBI Taxonomy" id="356322"/>
    <lineage>
        <taxon>Bacteria</taxon>
        <taxon>Bacillati</taxon>
        <taxon>Bacillota</taxon>
        <taxon>Clostridia</taxon>
        <taxon>Eubacteriales</taxon>
        <taxon>Heliobacteriaceae</taxon>
        <taxon>Heliorestis</taxon>
    </lineage>
</organism>
<dbReference type="InterPro" id="IPR001789">
    <property type="entry name" value="Sig_transdc_resp-reg_receiver"/>
</dbReference>
<evidence type="ECO:0000256" key="9">
    <source>
        <dbReference type="PROSITE-ProRule" id="PRU01091"/>
    </source>
</evidence>
<protein>
    <recommendedName>
        <fullName evidence="1">Stage 0 sporulation protein A homolog</fullName>
    </recommendedName>
</protein>
<comment type="function">
    <text evidence="7">May play the central regulatory role in sporulation. It may be an element of the effector pathway responsible for the activation of sporulation genes in response to nutritional stress. Spo0A may act in concert with spo0H (a sigma factor) to control the expression of some genes that are critical to the sporulation process.</text>
</comment>
<accession>A0A5Q2N1M1</accession>